<keyword evidence="3" id="KW-1185">Reference proteome</keyword>
<keyword evidence="1" id="KW-0472">Membrane</keyword>
<proteinExistence type="predicted"/>
<dbReference type="EMBL" id="BAABIA010000007">
    <property type="protein sequence ID" value="GAA5144481.1"/>
    <property type="molecule type" value="Genomic_DNA"/>
</dbReference>
<feature type="transmembrane region" description="Helical" evidence="1">
    <location>
        <begin position="285"/>
        <end position="304"/>
    </location>
</feature>
<dbReference type="SUPFAM" id="SSF48452">
    <property type="entry name" value="TPR-like"/>
    <property type="match status" value="1"/>
</dbReference>
<evidence type="ECO:0008006" key="4">
    <source>
        <dbReference type="Google" id="ProtNLM"/>
    </source>
</evidence>
<sequence>MLFLAVKIGFSHGVAVIEMDSMPPQPGDDLNPEIDRFLRVVRHLADASQWERLLEVARRRMEQSPADEVAHRAAALALIRLRRGSEARIHVDCLLKEDPEHAFHHELAAQVAMQCCDFRLAEEHLKTGLTLEPDKSALHFLTVSVKSALGDPAEAHRHARRLQELEGDNAQAWLSQDVALEGNPQDAKSMAERIQALEKALVHAPERAFLLWRVGRLLLRLEQPAAAQQWLSRAMAGDPLNKHLAADWREAIERSHLVYRCLSFPWRSWQRVRRFFLVLRVRPDIWPHALVLSICWGLLLPWWLLSWGCLAPLGGLVRYFMLLHPAFDFRWPSRHWLRSFSAGRRVGFMVTVLLLILAALCLVMPWEYPLGWAGVAAVQLYFQAYFKSAAIQARQDMYPSPPSSWLNPGCSQSS</sequence>
<keyword evidence="1" id="KW-1133">Transmembrane helix</keyword>
<evidence type="ECO:0000313" key="3">
    <source>
        <dbReference type="Proteomes" id="UP001499852"/>
    </source>
</evidence>
<accession>A0ABP9PCQ7</accession>
<gene>
    <name evidence="2" type="ORF">GCM10023213_34790</name>
</gene>
<organism evidence="2 3">
    <name type="scientific">Prosthecobacter algae</name>
    <dbReference type="NCBI Taxonomy" id="1144682"/>
    <lineage>
        <taxon>Bacteria</taxon>
        <taxon>Pseudomonadati</taxon>
        <taxon>Verrucomicrobiota</taxon>
        <taxon>Verrucomicrobiia</taxon>
        <taxon>Verrucomicrobiales</taxon>
        <taxon>Verrucomicrobiaceae</taxon>
        <taxon>Prosthecobacter</taxon>
    </lineage>
</organism>
<keyword evidence="1" id="KW-0812">Transmembrane</keyword>
<feature type="transmembrane region" description="Helical" evidence="1">
    <location>
        <begin position="348"/>
        <end position="366"/>
    </location>
</feature>
<dbReference type="Proteomes" id="UP001499852">
    <property type="component" value="Unassembled WGS sequence"/>
</dbReference>
<comment type="caution">
    <text evidence="2">The sequence shown here is derived from an EMBL/GenBank/DDBJ whole genome shotgun (WGS) entry which is preliminary data.</text>
</comment>
<dbReference type="Gene3D" id="1.25.40.10">
    <property type="entry name" value="Tetratricopeptide repeat domain"/>
    <property type="match status" value="1"/>
</dbReference>
<evidence type="ECO:0000313" key="2">
    <source>
        <dbReference type="EMBL" id="GAA5144481.1"/>
    </source>
</evidence>
<evidence type="ECO:0000256" key="1">
    <source>
        <dbReference type="SAM" id="Phobius"/>
    </source>
</evidence>
<dbReference type="InterPro" id="IPR011990">
    <property type="entry name" value="TPR-like_helical_dom_sf"/>
</dbReference>
<reference evidence="3" key="1">
    <citation type="journal article" date="2019" name="Int. J. Syst. Evol. Microbiol.">
        <title>The Global Catalogue of Microorganisms (GCM) 10K type strain sequencing project: providing services to taxonomists for standard genome sequencing and annotation.</title>
        <authorList>
            <consortium name="The Broad Institute Genomics Platform"/>
            <consortium name="The Broad Institute Genome Sequencing Center for Infectious Disease"/>
            <person name="Wu L."/>
            <person name="Ma J."/>
        </authorList>
    </citation>
    <scope>NUCLEOTIDE SEQUENCE [LARGE SCALE GENOMIC DNA]</scope>
    <source>
        <strain evidence="3">JCM 18053</strain>
    </source>
</reference>
<name>A0ABP9PCQ7_9BACT</name>
<protein>
    <recommendedName>
        <fullName evidence="4">Tetratricopeptide repeat protein</fullName>
    </recommendedName>
</protein>